<protein>
    <submittedName>
        <fullName evidence="1">Uncharacterized protein</fullName>
    </submittedName>
</protein>
<organism evidence="1 2">
    <name type="scientific">Entamoeba nuttalli</name>
    <dbReference type="NCBI Taxonomy" id="412467"/>
    <lineage>
        <taxon>Eukaryota</taxon>
        <taxon>Amoebozoa</taxon>
        <taxon>Evosea</taxon>
        <taxon>Archamoebae</taxon>
        <taxon>Mastigamoebida</taxon>
        <taxon>Entamoebidae</taxon>
        <taxon>Entamoeba</taxon>
    </lineage>
</organism>
<reference evidence="1 2" key="1">
    <citation type="journal article" date="2019" name="PLoS Negl. Trop. Dis.">
        <title>Whole genome sequencing of Entamoeba nuttalli reveals mammalian host-related molecular signatures and a novel octapeptide-repeat surface protein.</title>
        <authorList>
            <person name="Tanaka M."/>
            <person name="Makiuchi T."/>
            <person name="Komiyama T."/>
            <person name="Shiina T."/>
            <person name="Osaki K."/>
            <person name="Tachibana H."/>
        </authorList>
    </citation>
    <scope>NUCLEOTIDE SEQUENCE [LARGE SCALE GENOMIC DNA]</scope>
    <source>
        <strain evidence="1 2">P19-061405</strain>
    </source>
</reference>
<evidence type="ECO:0000313" key="2">
    <source>
        <dbReference type="Proteomes" id="UP001628156"/>
    </source>
</evidence>
<dbReference type="Proteomes" id="UP001628156">
    <property type="component" value="Unassembled WGS sequence"/>
</dbReference>
<proteinExistence type="predicted"/>
<evidence type="ECO:0000313" key="1">
    <source>
        <dbReference type="EMBL" id="GAB1218699.1"/>
    </source>
</evidence>
<keyword evidence="2" id="KW-1185">Reference proteome</keyword>
<comment type="caution">
    <text evidence="1">The sequence shown here is derived from an EMBL/GenBank/DDBJ whole genome shotgun (WGS) entry which is preliminary data.</text>
</comment>
<sequence>MNCFRPVKVLVKGNLVIEVVDESELNHIPTQTETPKKFSKELKELKDDNYKGTIETKPKKVSLEEKTDKKFIEDEKKFPKVRVTLEAFEELQDFRKKYKCKSYCEVVNRLLNIYDSVQKQNDIND</sequence>
<dbReference type="EMBL" id="BAAFRS010000002">
    <property type="protein sequence ID" value="GAB1218699.1"/>
    <property type="molecule type" value="Genomic_DNA"/>
</dbReference>
<accession>A0ABQ0D775</accession>
<gene>
    <name evidence="1" type="ORF">ENUP19_0002G0058</name>
</gene>
<name>A0ABQ0D775_9EUKA</name>